<dbReference type="PROSITE" id="PS51257">
    <property type="entry name" value="PROKAR_LIPOPROTEIN"/>
    <property type="match status" value="1"/>
</dbReference>
<reference evidence="1" key="1">
    <citation type="journal article" date="2020" name="Int. J. Syst. Evol. Microbiol.">
        <title>Aquipluma nitroreducens gen. nov. sp. nov., a novel facultatively anaerobic bacterium isolated from a freshwater lake.</title>
        <authorList>
            <person name="Watanabe M."/>
            <person name="Kojima H."/>
            <person name="Fukui M."/>
        </authorList>
    </citation>
    <scope>NUCLEOTIDE SEQUENCE</scope>
    <source>
        <strain evidence="1">MeG22</strain>
    </source>
</reference>
<dbReference type="InterPro" id="IPR019853">
    <property type="entry name" value="GldB-like"/>
</dbReference>
<evidence type="ECO:0000313" key="2">
    <source>
        <dbReference type="Proteomes" id="UP001193389"/>
    </source>
</evidence>
<evidence type="ECO:0008006" key="3">
    <source>
        <dbReference type="Google" id="ProtNLM"/>
    </source>
</evidence>
<keyword evidence="2" id="KW-1185">Reference proteome</keyword>
<dbReference type="AlphaFoldDB" id="A0A5K7S6N2"/>
<name>A0A5K7S6N2_9BACT</name>
<gene>
    <name evidence="1" type="ORF">AQPE_1370</name>
</gene>
<accession>A0A5K7S6N2</accession>
<dbReference type="Pfam" id="PF25594">
    <property type="entry name" value="GldB_lipo"/>
    <property type="match status" value="1"/>
</dbReference>
<sequence>MKNILFSVSLILMLASCNRNPQKINVSNVSIDLKIKHFDINLLKLRQDQMQAAIPALKSAYGEFFDIFTYRMIAIGGIEQPNFPELLYSFVSDSLIRKLETNIALKVDTIQFRKELEAAFKHYKYYFPDKEIPTVYTCISGFNQSVVISQNLIGVSLDKYMGSNSPFYEQLGLPAYKRKNMRPEKMVPDMLQGWADAEWPKSEKDNSLLSQMIQQGKVLYFMDAMLPDLNDTLKIGFTEKQMEFCRNNEAKMWTYMAEHKMLFTTDRMSIKRFIDDGPYTAVFSEQSPARTGVWIGWQIVRSYMKQNKDLKLADLMNNTDYQSILNQSGYRP</sequence>
<dbReference type="Proteomes" id="UP001193389">
    <property type="component" value="Chromosome"/>
</dbReference>
<proteinExistence type="predicted"/>
<dbReference type="KEGG" id="anf:AQPE_1370"/>
<dbReference type="EMBL" id="AP018694">
    <property type="protein sequence ID" value="BBE17221.1"/>
    <property type="molecule type" value="Genomic_DNA"/>
</dbReference>
<dbReference type="RefSeq" id="WP_318350235.1">
    <property type="nucleotide sequence ID" value="NZ_AP018694.1"/>
</dbReference>
<evidence type="ECO:0000313" key="1">
    <source>
        <dbReference type="EMBL" id="BBE17221.1"/>
    </source>
</evidence>
<organism evidence="1 2">
    <name type="scientific">Aquipluma nitroreducens</name>
    <dbReference type="NCBI Taxonomy" id="2010828"/>
    <lineage>
        <taxon>Bacteria</taxon>
        <taxon>Pseudomonadati</taxon>
        <taxon>Bacteroidota</taxon>
        <taxon>Bacteroidia</taxon>
        <taxon>Marinilabiliales</taxon>
        <taxon>Prolixibacteraceae</taxon>
        <taxon>Aquipluma</taxon>
    </lineage>
</organism>
<protein>
    <recommendedName>
        <fullName evidence="3">Gliding motility lipoprotein GldB</fullName>
    </recommendedName>
</protein>